<evidence type="ECO:0000313" key="3">
    <source>
        <dbReference type="Proteomes" id="UP000504603"/>
    </source>
</evidence>
<protein>
    <submittedName>
        <fullName evidence="4">Soyasapogenol B glucuronide galactosyltransferase-like</fullName>
    </submittedName>
</protein>
<keyword evidence="2" id="KW-0808">Transferase</keyword>
<dbReference type="OrthoDB" id="1429485at2759"/>
<keyword evidence="3" id="KW-1185">Reference proteome</keyword>
<sequence length="216" mass="23477">MASDFSISNRGSLREAAMDSGDQLRVALIPALAPGHMIPLMDIARIFARHGADVTFITTTGNAPRFRRDVDGDSSAGYKIKLHALQLPSDEVGLPPGIESFSETTSMEMAGKLSRALGLLENKIEAFLLESGVDCIVSDTILGWTVDAAARLGIPRLDFQCAGSQKEVFFELPPKGMSSIGMTQEKDDSRMLIFELEASSKDFSKRNKFRSFVSLA</sequence>
<dbReference type="GO" id="GO:0035251">
    <property type="term" value="F:UDP-glucosyltransferase activity"/>
    <property type="evidence" value="ECO:0007669"/>
    <property type="project" value="TreeGrafter"/>
</dbReference>
<evidence type="ECO:0000256" key="1">
    <source>
        <dbReference type="ARBA" id="ARBA00009995"/>
    </source>
</evidence>
<dbReference type="Gene3D" id="3.40.50.2000">
    <property type="entry name" value="Glycogen Phosphorylase B"/>
    <property type="match status" value="1"/>
</dbReference>
<gene>
    <name evidence="4" type="primary">LOC111017901</name>
</gene>
<dbReference type="PANTHER" id="PTHR48047:SF182">
    <property type="entry name" value="GLYCOSYLTRANSFERASE"/>
    <property type="match status" value="1"/>
</dbReference>
<evidence type="ECO:0000256" key="2">
    <source>
        <dbReference type="ARBA" id="ARBA00022676"/>
    </source>
</evidence>
<keyword evidence="2" id="KW-0328">Glycosyltransferase</keyword>
<accession>A0A6J1D6X1</accession>
<proteinExistence type="inferred from homology"/>
<reference evidence="4" key="1">
    <citation type="submission" date="2025-08" db="UniProtKB">
        <authorList>
            <consortium name="RefSeq"/>
        </authorList>
    </citation>
    <scope>IDENTIFICATION</scope>
    <source>
        <strain evidence="4">OHB3-1</strain>
    </source>
</reference>
<organism evidence="3 4">
    <name type="scientific">Momordica charantia</name>
    <name type="common">Bitter gourd</name>
    <name type="synonym">Balsam pear</name>
    <dbReference type="NCBI Taxonomy" id="3673"/>
    <lineage>
        <taxon>Eukaryota</taxon>
        <taxon>Viridiplantae</taxon>
        <taxon>Streptophyta</taxon>
        <taxon>Embryophyta</taxon>
        <taxon>Tracheophyta</taxon>
        <taxon>Spermatophyta</taxon>
        <taxon>Magnoliopsida</taxon>
        <taxon>eudicotyledons</taxon>
        <taxon>Gunneridae</taxon>
        <taxon>Pentapetalae</taxon>
        <taxon>rosids</taxon>
        <taxon>fabids</taxon>
        <taxon>Cucurbitales</taxon>
        <taxon>Cucurbitaceae</taxon>
        <taxon>Momordiceae</taxon>
        <taxon>Momordica</taxon>
    </lineage>
</organism>
<dbReference type="GeneID" id="111017901"/>
<dbReference type="Proteomes" id="UP000504603">
    <property type="component" value="Unplaced"/>
</dbReference>
<dbReference type="SUPFAM" id="SSF53756">
    <property type="entry name" value="UDP-Glycosyltransferase/glycogen phosphorylase"/>
    <property type="match status" value="1"/>
</dbReference>
<dbReference type="PANTHER" id="PTHR48047">
    <property type="entry name" value="GLYCOSYLTRANSFERASE"/>
    <property type="match status" value="1"/>
</dbReference>
<comment type="similarity">
    <text evidence="1">Belongs to the UDP-glycosyltransferase family.</text>
</comment>
<dbReference type="RefSeq" id="XP_022149483.1">
    <property type="nucleotide sequence ID" value="XM_022293791.1"/>
</dbReference>
<dbReference type="KEGG" id="mcha:111017901"/>
<name>A0A6J1D6X1_MOMCH</name>
<dbReference type="AlphaFoldDB" id="A0A6J1D6X1"/>
<evidence type="ECO:0000313" key="4">
    <source>
        <dbReference type="RefSeq" id="XP_022149483.1"/>
    </source>
</evidence>